<organism evidence="1 2">
    <name type="scientific">Lipomyces starkeyi NRRL Y-11557</name>
    <dbReference type="NCBI Taxonomy" id="675824"/>
    <lineage>
        <taxon>Eukaryota</taxon>
        <taxon>Fungi</taxon>
        <taxon>Dikarya</taxon>
        <taxon>Ascomycota</taxon>
        <taxon>Saccharomycotina</taxon>
        <taxon>Lipomycetes</taxon>
        <taxon>Lipomycetales</taxon>
        <taxon>Lipomycetaceae</taxon>
        <taxon>Lipomyces</taxon>
    </lineage>
</organism>
<sequence length="219" mass="24796">MSINVPCGLALLSRYLSMRAPDWVDSDQGPVMLKIVVFFSLLSHIDLPLRRVNPTRKLYIDVAKKAFEAISDAVFVTRMLDYHASIYLVLDTLLDHYFEVSDVALLEKLTDVAYRIVSKPFIDKIFLHRRSYASLPNCAADIDLIDYIISRAVQAIMRDRSIQGGGADEMPGLITNALRHHSDLDMEGVYAEILSHDRRVAAGFFCLGAFVWMTTNVRR</sequence>
<dbReference type="Proteomes" id="UP000094385">
    <property type="component" value="Unassembled WGS sequence"/>
</dbReference>
<reference evidence="1 2" key="1">
    <citation type="journal article" date="2016" name="Proc. Natl. Acad. Sci. U.S.A.">
        <title>Comparative genomics of biotechnologically important yeasts.</title>
        <authorList>
            <person name="Riley R."/>
            <person name="Haridas S."/>
            <person name="Wolfe K.H."/>
            <person name="Lopes M.R."/>
            <person name="Hittinger C.T."/>
            <person name="Goeker M."/>
            <person name="Salamov A.A."/>
            <person name="Wisecaver J.H."/>
            <person name="Long T.M."/>
            <person name="Calvey C.H."/>
            <person name="Aerts A.L."/>
            <person name="Barry K.W."/>
            <person name="Choi C."/>
            <person name="Clum A."/>
            <person name="Coughlan A.Y."/>
            <person name="Deshpande S."/>
            <person name="Douglass A.P."/>
            <person name="Hanson S.J."/>
            <person name="Klenk H.-P."/>
            <person name="LaButti K.M."/>
            <person name="Lapidus A."/>
            <person name="Lindquist E.A."/>
            <person name="Lipzen A.M."/>
            <person name="Meier-Kolthoff J.P."/>
            <person name="Ohm R.A."/>
            <person name="Otillar R.P."/>
            <person name="Pangilinan J.L."/>
            <person name="Peng Y."/>
            <person name="Rokas A."/>
            <person name="Rosa C.A."/>
            <person name="Scheuner C."/>
            <person name="Sibirny A.A."/>
            <person name="Slot J.C."/>
            <person name="Stielow J.B."/>
            <person name="Sun H."/>
            <person name="Kurtzman C.P."/>
            <person name="Blackwell M."/>
            <person name="Grigoriev I.V."/>
            <person name="Jeffries T.W."/>
        </authorList>
    </citation>
    <scope>NUCLEOTIDE SEQUENCE [LARGE SCALE GENOMIC DNA]</scope>
    <source>
        <strain evidence="1 2">NRRL Y-11557</strain>
    </source>
</reference>
<proteinExistence type="predicted"/>
<name>A0A1E3PVE0_LIPST</name>
<protein>
    <submittedName>
        <fullName evidence="1">Uncharacterized protein</fullName>
    </submittedName>
</protein>
<evidence type="ECO:0000313" key="2">
    <source>
        <dbReference type="Proteomes" id="UP000094385"/>
    </source>
</evidence>
<dbReference type="EMBL" id="KV454307">
    <property type="protein sequence ID" value="ODQ68912.1"/>
    <property type="molecule type" value="Genomic_DNA"/>
</dbReference>
<accession>A0A1E3PVE0</accession>
<evidence type="ECO:0000313" key="1">
    <source>
        <dbReference type="EMBL" id="ODQ68912.1"/>
    </source>
</evidence>
<gene>
    <name evidence="1" type="ORF">LIPSTDRAFT_76547</name>
</gene>
<dbReference type="OrthoDB" id="10362464at2759"/>
<keyword evidence="2" id="KW-1185">Reference proteome</keyword>
<dbReference type="AlphaFoldDB" id="A0A1E3PVE0"/>